<accession>A0AAV2TLV2</accession>
<protein>
    <submittedName>
        <fullName evidence="2">Uncharacterized protein</fullName>
    </submittedName>
</protein>
<organism evidence="2 3">
    <name type="scientific">Calicophoron daubneyi</name>
    <name type="common">Rumen fluke</name>
    <name type="synonym">Paramphistomum daubneyi</name>
    <dbReference type="NCBI Taxonomy" id="300641"/>
    <lineage>
        <taxon>Eukaryota</taxon>
        <taxon>Metazoa</taxon>
        <taxon>Spiralia</taxon>
        <taxon>Lophotrochozoa</taxon>
        <taxon>Platyhelminthes</taxon>
        <taxon>Trematoda</taxon>
        <taxon>Digenea</taxon>
        <taxon>Plagiorchiida</taxon>
        <taxon>Pronocephalata</taxon>
        <taxon>Paramphistomoidea</taxon>
        <taxon>Paramphistomidae</taxon>
        <taxon>Calicophoron</taxon>
    </lineage>
</organism>
<dbReference type="Proteomes" id="UP001497525">
    <property type="component" value="Unassembled WGS sequence"/>
</dbReference>
<comment type="caution">
    <text evidence="2">The sequence shown here is derived from an EMBL/GenBank/DDBJ whole genome shotgun (WGS) entry which is preliminary data.</text>
</comment>
<reference evidence="2" key="1">
    <citation type="submission" date="2024-06" db="EMBL/GenBank/DDBJ databases">
        <authorList>
            <person name="Liu X."/>
            <person name="Lenzi L."/>
            <person name="Haldenby T S."/>
            <person name="Uol C."/>
        </authorList>
    </citation>
    <scope>NUCLEOTIDE SEQUENCE</scope>
</reference>
<evidence type="ECO:0000313" key="3">
    <source>
        <dbReference type="Proteomes" id="UP001497525"/>
    </source>
</evidence>
<proteinExistence type="predicted"/>
<feature type="region of interest" description="Disordered" evidence="1">
    <location>
        <begin position="294"/>
        <end position="336"/>
    </location>
</feature>
<dbReference type="PROSITE" id="PS51257">
    <property type="entry name" value="PROKAR_LIPOPROTEIN"/>
    <property type="match status" value="1"/>
</dbReference>
<dbReference type="PANTHER" id="PTHR36696:SF1">
    <property type="entry name" value="EF-HAND DOMAIN-CONTAINING PROTEIN"/>
    <property type="match status" value="1"/>
</dbReference>
<dbReference type="EMBL" id="CAXLJL010000367">
    <property type="protein sequence ID" value="CAL5136991.1"/>
    <property type="molecule type" value="Genomic_DNA"/>
</dbReference>
<sequence length="336" mass="38239">MAQKPAPTAPPTTTTGINMPAAALSCCEYMRRKPPPLMYMKTFDRMTKRQLALVEHYRIAQAEHCKLGKSSMANMLEANKAFAASLGSIEPESWQTGLEDCGDFYTHRWKELIRYRLGHNDHDRNSVRDYNARFSLPMQLKELEGLSAMQYCLKYCVLSNNRIALYQRTHARMRENRRPKINVKALCDAISGLLGGTLTEEQREELVSLFDLSSESKALTMDEFYIVCAVAERLYYQKNLRSLSEETQQMQCGPLEAADFHRFNMRLEGVELTPSLRRFLQRITDTGPWIYISGEGASGQDEDSEAAFGPTPHQGTLTGKEAELEFGSWEGESHWP</sequence>
<dbReference type="PANTHER" id="PTHR36696">
    <property type="entry name" value="AGAP012002-PA"/>
    <property type="match status" value="1"/>
</dbReference>
<dbReference type="AlphaFoldDB" id="A0AAV2TLV2"/>
<gene>
    <name evidence="2" type="ORF">CDAUBV1_LOCUS11273</name>
</gene>
<evidence type="ECO:0000313" key="2">
    <source>
        <dbReference type="EMBL" id="CAL5136991.1"/>
    </source>
</evidence>
<name>A0AAV2TLV2_CALDB</name>
<evidence type="ECO:0000256" key="1">
    <source>
        <dbReference type="SAM" id="MobiDB-lite"/>
    </source>
</evidence>